<sequence>MMLGGLIRVLKHQINRDLNTWTTHPLDQNLPKTRRNVGYTLRTENTHKHLNRNFSSKS</sequence>
<organism evidence="1">
    <name type="scientific">Rhizophora mucronata</name>
    <name type="common">Asiatic mangrove</name>
    <dbReference type="NCBI Taxonomy" id="61149"/>
    <lineage>
        <taxon>Eukaryota</taxon>
        <taxon>Viridiplantae</taxon>
        <taxon>Streptophyta</taxon>
        <taxon>Embryophyta</taxon>
        <taxon>Tracheophyta</taxon>
        <taxon>Spermatophyta</taxon>
        <taxon>Magnoliopsida</taxon>
        <taxon>eudicotyledons</taxon>
        <taxon>Gunneridae</taxon>
        <taxon>Pentapetalae</taxon>
        <taxon>rosids</taxon>
        <taxon>fabids</taxon>
        <taxon>Malpighiales</taxon>
        <taxon>Rhizophoraceae</taxon>
        <taxon>Rhizophora</taxon>
    </lineage>
</organism>
<dbReference type="AlphaFoldDB" id="A0A2P2P5N6"/>
<protein>
    <submittedName>
        <fullName evidence="1">Uncharacterized protein</fullName>
    </submittedName>
</protein>
<proteinExistence type="predicted"/>
<name>A0A2P2P5N6_RHIMU</name>
<dbReference type="EMBL" id="GGEC01069479">
    <property type="protein sequence ID" value="MBX49963.1"/>
    <property type="molecule type" value="Transcribed_RNA"/>
</dbReference>
<evidence type="ECO:0000313" key="1">
    <source>
        <dbReference type="EMBL" id="MBX49963.1"/>
    </source>
</evidence>
<reference evidence="1" key="1">
    <citation type="submission" date="2018-02" db="EMBL/GenBank/DDBJ databases">
        <title>Rhizophora mucronata_Transcriptome.</title>
        <authorList>
            <person name="Meera S.P."/>
            <person name="Sreeshan A."/>
            <person name="Augustine A."/>
        </authorList>
    </citation>
    <scope>NUCLEOTIDE SEQUENCE</scope>
    <source>
        <tissue evidence="1">Leaf</tissue>
    </source>
</reference>
<accession>A0A2P2P5N6</accession>